<dbReference type="EMBL" id="WNXQ01000001">
    <property type="protein sequence ID" value="MWB76871.1"/>
    <property type="molecule type" value="Genomic_DNA"/>
</dbReference>
<dbReference type="GO" id="GO:0003700">
    <property type="term" value="F:DNA-binding transcription factor activity"/>
    <property type="evidence" value="ECO:0007669"/>
    <property type="project" value="TreeGrafter"/>
</dbReference>
<feature type="domain" description="HTH iclR-type" evidence="4">
    <location>
        <begin position="29"/>
        <end position="91"/>
    </location>
</feature>
<dbReference type="Pfam" id="PF09339">
    <property type="entry name" value="HTH_IclR"/>
    <property type="match status" value="1"/>
</dbReference>
<dbReference type="PROSITE" id="PS51078">
    <property type="entry name" value="ICLR_ED"/>
    <property type="match status" value="1"/>
</dbReference>
<evidence type="ECO:0000256" key="1">
    <source>
        <dbReference type="ARBA" id="ARBA00023015"/>
    </source>
</evidence>
<evidence type="ECO:0000256" key="3">
    <source>
        <dbReference type="ARBA" id="ARBA00023163"/>
    </source>
</evidence>
<dbReference type="Pfam" id="PF01614">
    <property type="entry name" value="IclR_C"/>
    <property type="match status" value="1"/>
</dbReference>
<evidence type="ECO:0000256" key="2">
    <source>
        <dbReference type="ARBA" id="ARBA00023125"/>
    </source>
</evidence>
<dbReference type="InterPro" id="IPR005471">
    <property type="entry name" value="Tscrpt_reg_IclR_N"/>
</dbReference>
<accession>A0A844W225</accession>
<dbReference type="Gene3D" id="3.30.450.40">
    <property type="match status" value="1"/>
</dbReference>
<dbReference type="InterPro" id="IPR036388">
    <property type="entry name" value="WH-like_DNA-bd_sf"/>
</dbReference>
<feature type="domain" description="IclR-ED" evidence="5">
    <location>
        <begin position="92"/>
        <end position="268"/>
    </location>
</feature>
<keyword evidence="2" id="KW-0238">DNA-binding</keyword>
<dbReference type="InterPro" id="IPR036390">
    <property type="entry name" value="WH_DNA-bd_sf"/>
</dbReference>
<comment type="caution">
    <text evidence="6">The sequence shown here is derived from an EMBL/GenBank/DDBJ whole genome shotgun (WGS) entry which is preliminary data.</text>
</comment>
<evidence type="ECO:0000259" key="4">
    <source>
        <dbReference type="PROSITE" id="PS51077"/>
    </source>
</evidence>
<keyword evidence="3" id="KW-0804">Transcription</keyword>
<dbReference type="GO" id="GO:0045892">
    <property type="term" value="P:negative regulation of DNA-templated transcription"/>
    <property type="evidence" value="ECO:0007669"/>
    <property type="project" value="TreeGrafter"/>
</dbReference>
<organism evidence="6 7">
    <name type="scientific">Pseudooceanicola pacificus</name>
    <dbReference type="NCBI Taxonomy" id="2676438"/>
    <lineage>
        <taxon>Bacteria</taxon>
        <taxon>Pseudomonadati</taxon>
        <taxon>Pseudomonadota</taxon>
        <taxon>Alphaproteobacteria</taxon>
        <taxon>Rhodobacterales</taxon>
        <taxon>Paracoccaceae</taxon>
        <taxon>Pseudooceanicola</taxon>
    </lineage>
</organism>
<dbReference type="RefSeq" id="WP_160380994.1">
    <property type="nucleotide sequence ID" value="NZ_WNXQ01000001.1"/>
</dbReference>
<dbReference type="Proteomes" id="UP000443843">
    <property type="component" value="Unassembled WGS sequence"/>
</dbReference>
<gene>
    <name evidence="6" type="ORF">GLS40_02395</name>
</gene>
<dbReference type="PANTHER" id="PTHR30136:SF35">
    <property type="entry name" value="HTH-TYPE TRANSCRIPTIONAL REGULATOR RV1719"/>
    <property type="match status" value="1"/>
</dbReference>
<protein>
    <submittedName>
        <fullName evidence="6">Helix-turn-helix domain-containing protein</fullName>
    </submittedName>
</protein>
<dbReference type="SUPFAM" id="SSF55781">
    <property type="entry name" value="GAF domain-like"/>
    <property type="match status" value="1"/>
</dbReference>
<evidence type="ECO:0000313" key="7">
    <source>
        <dbReference type="Proteomes" id="UP000443843"/>
    </source>
</evidence>
<evidence type="ECO:0000259" key="5">
    <source>
        <dbReference type="PROSITE" id="PS51078"/>
    </source>
</evidence>
<dbReference type="GO" id="GO:0003677">
    <property type="term" value="F:DNA binding"/>
    <property type="evidence" value="ECO:0007669"/>
    <property type="project" value="UniProtKB-KW"/>
</dbReference>
<proteinExistence type="predicted"/>
<dbReference type="AlphaFoldDB" id="A0A844W225"/>
<reference evidence="6 7" key="1">
    <citation type="submission" date="2019-11" db="EMBL/GenBank/DDBJ databases">
        <title>Pseudooceanicola pacifica sp. nov., isolated from deep-sea sediment of the Pacific Ocean.</title>
        <authorList>
            <person name="Lyu L."/>
        </authorList>
    </citation>
    <scope>NUCLEOTIDE SEQUENCE [LARGE SCALE GENOMIC DNA]</scope>
    <source>
        <strain evidence="6 7">216_PA32_1</strain>
    </source>
</reference>
<keyword evidence="7" id="KW-1185">Reference proteome</keyword>
<dbReference type="Gene3D" id="1.10.10.10">
    <property type="entry name" value="Winged helix-like DNA-binding domain superfamily/Winged helix DNA-binding domain"/>
    <property type="match status" value="1"/>
</dbReference>
<name>A0A844W225_9RHOB</name>
<dbReference type="PANTHER" id="PTHR30136">
    <property type="entry name" value="HELIX-TURN-HELIX TRANSCRIPTIONAL REGULATOR, ICLR FAMILY"/>
    <property type="match status" value="1"/>
</dbReference>
<dbReference type="InterPro" id="IPR050707">
    <property type="entry name" value="HTH_MetabolicPath_Reg"/>
</dbReference>
<evidence type="ECO:0000313" key="6">
    <source>
        <dbReference type="EMBL" id="MWB76871.1"/>
    </source>
</evidence>
<keyword evidence="1" id="KW-0805">Transcription regulation</keyword>
<dbReference type="InterPro" id="IPR014757">
    <property type="entry name" value="Tscrpt_reg_IclR_C"/>
</dbReference>
<dbReference type="InterPro" id="IPR029016">
    <property type="entry name" value="GAF-like_dom_sf"/>
</dbReference>
<sequence>MSYEMTPALSEGVPVSTPGFSAEIPSSVVKSAARTIQILEFFDHIRRDVSISEIANALHYPQSSTSALLRSMVAMGYLQHNRVARTYRLTRRTGLLGAWVDPSLVRQGAIVNLAHGLARDTEETVILARLNDMSVQTIYVAEGGVRPASASVGSQHPVARSAAGMALLAMYEDRQIRRILTRLNSERPRGETAIDVADYMERLSDGRRHGAFAGPGSAPDMGAVAAQLRHDSAGDMLVIAVEGPEQRIMPRADALAKLIRAGLAQLAG</sequence>
<dbReference type="SUPFAM" id="SSF46785">
    <property type="entry name" value="Winged helix' DNA-binding domain"/>
    <property type="match status" value="1"/>
</dbReference>
<dbReference type="PROSITE" id="PS51077">
    <property type="entry name" value="HTH_ICLR"/>
    <property type="match status" value="1"/>
</dbReference>